<evidence type="ECO:0000313" key="2">
    <source>
        <dbReference type="EMBL" id="ERL64104.1"/>
    </source>
</evidence>
<evidence type="ECO:0000259" key="1">
    <source>
        <dbReference type="Pfam" id="PF04542"/>
    </source>
</evidence>
<reference evidence="3" key="1">
    <citation type="journal article" date="2013" name="Genome Announc.">
        <title>Whole-Genome Sequencing of Lactobacillus shenzhenensis Strain LY-73T.</title>
        <authorList>
            <person name="Lin Z."/>
            <person name="Liu Z."/>
            <person name="Yang R."/>
            <person name="Zou Y."/>
            <person name="Wan D."/>
            <person name="Chen J."/>
            <person name="Guo M."/>
            <person name="Zhao J."/>
            <person name="Fang C."/>
            <person name="Yang R."/>
            <person name="Liu F."/>
        </authorList>
    </citation>
    <scope>NUCLEOTIDE SEQUENCE [LARGE SCALE GENOMIC DNA]</scope>
    <source>
        <strain evidence="3">LY-73</strain>
    </source>
</reference>
<accession>U4TIS8</accession>
<dbReference type="HOGENOM" id="CLU_2382545_0_0_9"/>
<dbReference type="SUPFAM" id="SSF88946">
    <property type="entry name" value="Sigma2 domain of RNA polymerase sigma factors"/>
    <property type="match status" value="1"/>
</dbReference>
<keyword evidence="3" id="KW-1185">Reference proteome</keyword>
<dbReference type="EMBL" id="KI271605">
    <property type="protein sequence ID" value="ERL64104.1"/>
    <property type="molecule type" value="Genomic_DNA"/>
</dbReference>
<proteinExistence type="predicted"/>
<sequence length="94" mass="10190">MPSESRQVRSAQQGDEAAFAALITGATPLLYNTAWRLLHNEADVADVLQEAAINAWQHLPTGERMTSVFTFALTSQDAHGPLQVVSGQQTITLK</sequence>
<dbReference type="InterPro" id="IPR007627">
    <property type="entry name" value="RNA_pol_sigma70_r2"/>
</dbReference>
<dbReference type="RefSeq" id="WP_022530644.1">
    <property type="nucleotide sequence ID" value="NZ_KI271605.1"/>
</dbReference>
<dbReference type="GO" id="GO:0006352">
    <property type="term" value="P:DNA-templated transcription initiation"/>
    <property type="evidence" value="ECO:0007669"/>
    <property type="project" value="InterPro"/>
</dbReference>
<organism evidence="2 3">
    <name type="scientific">Schleiferilactobacillus shenzhenensis LY-73</name>
    <dbReference type="NCBI Taxonomy" id="1231336"/>
    <lineage>
        <taxon>Bacteria</taxon>
        <taxon>Bacillati</taxon>
        <taxon>Bacillota</taxon>
        <taxon>Bacilli</taxon>
        <taxon>Lactobacillales</taxon>
        <taxon>Lactobacillaceae</taxon>
        <taxon>Schleiferilactobacillus</taxon>
    </lineage>
</organism>
<evidence type="ECO:0000313" key="3">
    <source>
        <dbReference type="Proteomes" id="UP000030647"/>
    </source>
</evidence>
<dbReference type="GO" id="GO:0003700">
    <property type="term" value="F:DNA-binding transcription factor activity"/>
    <property type="evidence" value="ECO:0007669"/>
    <property type="project" value="InterPro"/>
</dbReference>
<dbReference type="STRING" id="1231336.L248_1637"/>
<protein>
    <recommendedName>
        <fullName evidence="1">RNA polymerase sigma-70 region 2 domain-containing protein</fullName>
    </recommendedName>
</protein>
<dbReference type="Pfam" id="PF04542">
    <property type="entry name" value="Sigma70_r2"/>
    <property type="match status" value="1"/>
</dbReference>
<dbReference type="InterPro" id="IPR013325">
    <property type="entry name" value="RNA_pol_sigma_r2"/>
</dbReference>
<name>U4TIS8_9LACO</name>
<dbReference type="Gene3D" id="1.10.1740.10">
    <property type="match status" value="1"/>
</dbReference>
<dbReference type="AlphaFoldDB" id="U4TIS8"/>
<feature type="domain" description="RNA polymerase sigma-70 region 2" evidence="1">
    <location>
        <begin position="27"/>
        <end position="72"/>
    </location>
</feature>
<dbReference type="Proteomes" id="UP000030647">
    <property type="component" value="Unassembled WGS sequence"/>
</dbReference>
<gene>
    <name evidence="2" type="ORF">L248_1637</name>
</gene>